<evidence type="ECO:0000313" key="4">
    <source>
        <dbReference type="Proteomes" id="UP000183987"/>
    </source>
</evidence>
<evidence type="ECO:0000313" key="3">
    <source>
        <dbReference type="EMBL" id="SHE93636.1"/>
    </source>
</evidence>
<dbReference type="EMBL" id="FQUE01000002">
    <property type="protein sequence ID" value="SHE93636.1"/>
    <property type="molecule type" value="Genomic_DNA"/>
</dbReference>
<dbReference type="GO" id="GO:0016491">
    <property type="term" value="F:oxidoreductase activity"/>
    <property type="evidence" value="ECO:0007669"/>
    <property type="project" value="InterPro"/>
</dbReference>
<feature type="domain" description="FAD-binding FR-type" evidence="2">
    <location>
        <begin position="115"/>
        <end position="237"/>
    </location>
</feature>
<sequence length="352" mass="38759">MTSAFHPASAPVILTTETRHDGPLPARLLNHIHDHVIEYGLPVTRGPHGLDLMRGDARVAIHAVDDRFDVRITAPTEVMLHQARESVIYLLDHVMPDISGRLAWTGPAPASHRPPNFHLATVRSTDRVGAHFIRVHMACDDVAALCVGGMHFSLLLPPGGRAPVWPMLNDRMRTVWPADADALHRAPYTFVTRDPAQGTFSFDIFIHDGGRTTTWAQSLVGGEVVGVMGPGSGDHPVTDDLLIAGDETALPAIRSILEQAPRHLRGRAVIEVGDPADIVALAMPSGMSLDWIVRGPDSDLWSWLRRVDSLLPDTFVWIAAEQATIRQAKAHFKALGLTRDRSYISYYWTRQL</sequence>
<evidence type="ECO:0000259" key="2">
    <source>
        <dbReference type="PROSITE" id="PS51384"/>
    </source>
</evidence>
<reference evidence="4" key="1">
    <citation type="submission" date="2016-11" db="EMBL/GenBank/DDBJ databases">
        <authorList>
            <person name="Varghese N."/>
            <person name="Submissions S."/>
        </authorList>
    </citation>
    <scope>NUCLEOTIDE SEQUENCE [LARGE SCALE GENOMIC DNA]</scope>
    <source>
        <strain evidence="4">DSM 29326</strain>
    </source>
</reference>
<dbReference type="Pfam" id="PF04954">
    <property type="entry name" value="SIP"/>
    <property type="match status" value="1"/>
</dbReference>
<accession>A0A1M4XJR4</accession>
<protein>
    <submittedName>
        <fullName evidence="3">NADPH-dependent ferric siderophore reductase, contains FAD-binding and SIP domains</fullName>
    </submittedName>
</protein>
<dbReference type="Gene3D" id="2.40.30.10">
    <property type="entry name" value="Translation factors"/>
    <property type="match status" value="1"/>
</dbReference>
<dbReference type="STRING" id="366533.SAMN05444339_102505"/>
<dbReference type="InterPro" id="IPR017927">
    <property type="entry name" value="FAD-bd_FR_type"/>
</dbReference>
<comment type="similarity">
    <text evidence="1">Belongs to the SIP oxidoreductase family.</text>
</comment>
<dbReference type="InterPro" id="IPR039374">
    <property type="entry name" value="SIP_fam"/>
</dbReference>
<gene>
    <name evidence="3" type="ORF">SAMN05444339_102505</name>
</gene>
<dbReference type="RefSeq" id="WP_178352721.1">
    <property type="nucleotide sequence ID" value="NZ_FQUE01000002.1"/>
</dbReference>
<evidence type="ECO:0000256" key="1">
    <source>
        <dbReference type="ARBA" id="ARBA00035644"/>
    </source>
</evidence>
<name>A0A1M4XJR4_LOKAT</name>
<dbReference type="InterPro" id="IPR007037">
    <property type="entry name" value="SIP_rossman_dom"/>
</dbReference>
<dbReference type="PANTHER" id="PTHR30157">
    <property type="entry name" value="FERRIC REDUCTASE, NADPH-DEPENDENT"/>
    <property type="match status" value="1"/>
</dbReference>
<dbReference type="Pfam" id="PF08021">
    <property type="entry name" value="FAD_binding_9"/>
    <property type="match status" value="1"/>
</dbReference>
<proteinExistence type="inferred from homology"/>
<dbReference type="PANTHER" id="PTHR30157:SF0">
    <property type="entry name" value="NADPH-DEPENDENT FERRIC-CHELATE REDUCTASE"/>
    <property type="match status" value="1"/>
</dbReference>
<dbReference type="Proteomes" id="UP000183987">
    <property type="component" value="Unassembled WGS sequence"/>
</dbReference>
<dbReference type="Gene3D" id="3.40.50.80">
    <property type="entry name" value="Nucleotide-binding domain of ferredoxin-NADP reductase (FNR) module"/>
    <property type="match status" value="1"/>
</dbReference>
<dbReference type="CDD" id="cd06193">
    <property type="entry name" value="siderophore_interacting"/>
    <property type="match status" value="1"/>
</dbReference>
<dbReference type="PROSITE" id="PS51384">
    <property type="entry name" value="FAD_FR"/>
    <property type="match status" value="1"/>
</dbReference>
<dbReference type="SUPFAM" id="SSF63380">
    <property type="entry name" value="Riboflavin synthase domain-like"/>
    <property type="match status" value="1"/>
</dbReference>
<dbReference type="InterPro" id="IPR017938">
    <property type="entry name" value="Riboflavin_synthase-like_b-brl"/>
</dbReference>
<keyword evidence="4" id="KW-1185">Reference proteome</keyword>
<dbReference type="InterPro" id="IPR013113">
    <property type="entry name" value="SIP_FAD-bd"/>
</dbReference>
<dbReference type="AlphaFoldDB" id="A0A1M4XJR4"/>
<organism evidence="3 4">
    <name type="scientific">Loktanella atrilutea</name>
    <dbReference type="NCBI Taxonomy" id="366533"/>
    <lineage>
        <taxon>Bacteria</taxon>
        <taxon>Pseudomonadati</taxon>
        <taxon>Pseudomonadota</taxon>
        <taxon>Alphaproteobacteria</taxon>
        <taxon>Rhodobacterales</taxon>
        <taxon>Roseobacteraceae</taxon>
        <taxon>Loktanella</taxon>
    </lineage>
</organism>
<dbReference type="InterPro" id="IPR039261">
    <property type="entry name" value="FNR_nucleotide-bd"/>
</dbReference>